<reference evidence="2 3" key="1">
    <citation type="journal article" date="2018" name="J. Allergy Clin. Immunol.">
        <title>High-quality assembly of Dermatophagoides pteronyssinus genome and transcriptome reveals a wide range of novel allergens.</title>
        <authorList>
            <person name="Liu X.Y."/>
            <person name="Yang K.Y."/>
            <person name="Wang M.Q."/>
            <person name="Kwok J.S."/>
            <person name="Zeng X."/>
            <person name="Yang Z."/>
            <person name="Xiao X.J."/>
            <person name="Lau C.P."/>
            <person name="Li Y."/>
            <person name="Huang Z.M."/>
            <person name="Ba J.G."/>
            <person name="Yim A.K."/>
            <person name="Ouyang C.Y."/>
            <person name="Ngai S.M."/>
            <person name="Chan T.F."/>
            <person name="Leung E.L."/>
            <person name="Liu L."/>
            <person name="Liu Z.G."/>
            <person name="Tsui S.K."/>
        </authorList>
    </citation>
    <scope>NUCLEOTIDE SEQUENCE [LARGE SCALE GENOMIC DNA]</scope>
    <source>
        <strain evidence="2">Derp</strain>
    </source>
</reference>
<keyword evidence="3" id="KW-1185">Reference proteome</keyword>
<accession>A0ABQ8JHP3</accession>
<evidence type="ECO:0000256" key="1">
    <source>
        <dbReference type="SAM" id="Phobius"/>
    </source>
</evidence>
<keyword evidence="1" id="KW-1133">Transmembrane helix</keyword>
<evidence type="ECO:0000313" key="2">
    <source>
        <dbReference type="EMBL" id="KAH9422137.1"/>
    </source>
</evidence>
<sequence>MCSIIKIFALSCIKLFEKPNIIIDWFIYRKSSCSALITGFGPSKNLRLNLDKGYSTSLSSSFNLFLNISMNSFKSIRSFSLENVYLLILSYQSFYIGISSSNRFLANSSCFCNRSSANLCCSANLWSANTCCSSNSFLANCFSWAIRSSANLFCSANCSFSDFSSSANFSFFNFSCAANFSFIKFSCSANCCSAKLRCTSNRCSAKLRCSSNRSSANLICSAILVSMLLLIVLVSKFHLFRPFGLPLFFFDLHIFLYQFFFSANRSSADFCCTTNRSSFNLNCSAINFSCFFNSFMYEFVSEITLESSDDSDSVCFSVILFCVESPLSFPTVCSSFSGFSTWDESLAVIIFPRSTAGFDNDDCSLKTLFLQL</sequence>
<dbReference type="Proteomes" id="UP000887458">
    <property type="component" value="Unassembled WGS sequence"/>
</dbReference>
<proteinExistence type="predicted"/>
<evidence type="ECO:0000313" key="3">
    <source>
        <dbReference type="Proteomes" id="UP000887458"/>
    </source>
</evidence>
<keyword evidence="1" id="KW-0472">Membrane</keyword>
<gene>
    <name evidence="2" type="ORF">DERP_002432</name>
</gene>
<protein>
    <submittedName>
        <fullName evidence="2">Uncharacterized protein</fullName>
    </submittedName>
</protein>
<keyword evidence="1" id="KW-0812">Transmembrane</keyword>
<comment type="caution">
    <text evidence="2">The sequence shown here is derived from an EMBL/GenBank/DDBJ whole genome shotgun (WGS) entry which is preliminary data.</text>
</comment>
<feature type="transmembrane region" description="Helical" evidence="1">
    <location>
        <begin position="216"/>
        <end position="237"/>
    </location>
</feature>
<name>A0ABQ8JHP3_DERPT</name>
<reference evidence="2 3" key="2">
    <citation type="journal article" date="2022" name="Mol. Biol. Evol.">
        <title>Comparative Genomics Reveals Insights into the Divergent Evolution of Astigmatic Mites and Household Pest Adaptations.</title>
        <authorList>
            <person name="Xiong Q."/>
            <person name="Wan A.T."/>
            <person name="Liu X."/>
            <person name="Fung C.S."/>
            <person name="Xiao X."/>
            <person name="Malainual N."/>
            <person name="Hou J."/>
            <person name="Wang L."/>
            <person name="Wang M."/>
            <person name="Yang K.Y."/>
            <person name="Cui Y."/>
            <person name="Leung E.L."/>
            <person name="Nong W."/>
            <person name="Shin S.K."/>
            <person name="Au S.W."/>
            <person name="Jeong K.Y."/>
            <person name="Chew F.T."/>
            <person name="Hui J.H."/>
            <person name="Leung T.F."/>
            <person name="Tungtrongchitr A."/>
            <person name="Zhong N."/>
            <person name="Liu Z."/>
            <person name="Tsui S.K."/>
        </authorList>
    </citation>
    <scope>NUCLEOTIDE SEQUENCE [LARGE SCALE GENOMIC DNA]</scope>
    <source>
        <strain evidence="2">Derp</strain>
    </source>
</reference>
<organism evidence="2 3">
    <name type="scientific">Dermatophagoides pteronyssinus</name>
    <name type="common">European house dust mite</name>
    <dbReference type="NCBI Taxonomy" id="6956"/>
    <lineage>
        <taxon>Eukaryota</taxon>
        <taxon>Metazoa</taxon>
        <taxon>Ecdysozoa</taxon>
        <taxon>Arthropoda</taxon>
        <taxon>Chelicerata</taxon>
        <taxon>Arachnida</taxon>
        <taxon>Acari</taxon>
        <taxon>Acariformes</taxon>
        <taxon>Sarcoptiformes</taxon>
        <taxon>Astigmata</taxon>
        <taxon>Psoroptidia</taxon>
        <taxon>Analgoidea</taxon>
        <taxon>Pyroglyphidae</taxon>
        <taxon>Dermatophagoidinae</taxon>
        <taxon>Dermatophagoides</taxon>
    </lineage>
</organism>
<dbReference type="EMBL" id="NJHN03000037">
    <property type="protein sequence ID" value="KAH9422137.1"/>
    <property type="molecule type" value="Genomic_DNA"/>
</dbReference>